<feature type="domain" description="FHA" evidence="3">
    <location>
        <begin position="52"/>
        <end position="110"/>
    </location>
</feature>
<dbReference type="InterPro" id="IPR000719">
    <property type="entry name" value="Prot_kinase_dom"/>
</dbReference>
<dbReference type="PANTHER" id="PTHR24347">
    <property type="entry name" value="SERINE/THREONINE-PROTEIN KINASE"/>
    <property type="match status" value="1"/>
</dbReference>
<dbReference type="Pfam" id="PF00069">
    <property type="entry name" value="Pkinase"/>
    <property type="match status" value="1"/>
</dbReference>
<dbReference type="SMART" id="SM00240">
    <property type="entry name" value="FHA"/>
    <property type="match status" value="1"/>
</dbReference>
<reference evidence="6" key="1">
    <citation type="submission" date="2023-01" db="EMBL/GenBank/DDBJ databases">
        <title>Key to firefly adult light organ development and bioluminescence: homeobox transcription factors regulate luciferase expression and transportation to peroxisome.</title>
        <authorList>
            <person name="Fu X."/>
        </authorList>
    </citation>
    <scope>NUCLEOTIDE SEQUENCE [LARGE SCALE GENOMIC DNA]</scope>
</reference>
<dbReference type="InterPro" id="IPR011009">
    <property type="entry name" value="Kinase-like_dom_sf"/>
</dbReference>
<dbReference type="AlphaFoldDB" id="A0AAN7QCY3"/>
<dbReference type="EMBL" id="JARPUR010000006">
    <property type="protein sequence ID" value="KAK4873858.1"/>
    <property type="molecule type" value="Genomic_DNA"/>
</dbReference>
<dbReference type="SUPFAM" id="SSF56112">
    <property type="entry name" value="Protein kinase-like (PK-like)"/>
    <property type="match status" value="1"/>
</dbReference>
<name>A0AAN7QCY3_9COLE</name>
<dbReference type="GO" id="GO:0005524">
    <property type="term" value="F:ATP binding"/>
    <property type="evidence" value="ECO:0007669"/>
    <property type="project" value="UniProtKB-KW"/>
</dbReference>
<dbReference type="FunFam" id="1.10.510.10:FF:000571">
    <property type="entry name" value="Maternal embryonic leucine zipper kinase"/>
    <property type="match status" value="1"/>
</dbReference>
<organism evidence="5 6">
    <name type="scientific">Aquatica leii</name>
    <dbReference type="NCBI Taxonomy" id="1421715"/>
    <lineage>
        <taxon>Eukaryota</taxon>
        <taxon>Metazoa</taxon>
        <taxon>Ecdysozoa</taxon>
        <taxon>Arthropoda</taxon>
        <taxon>Hexapoda</taxon>
        <taxon>Insecta</taxon>
        <taxon>Pterygota</taxon>
        <taxon>Neoptera</taxon>
        <taxon>Endopterygota</taxon>
        <taxon>Coleoptera</taxon>
        <taxon>Polyphaga</taxon>
        <taxon>Elateriformia</taxon>
        <taxon>Elateroidea</taxon>
        <taxon>Lampyridae</taxon>
        <taxon>Luciolinae</taxon>
        <taxon>Aquatica</taxon>
    </lineage>
</organism>
<dbReference type="Gene3D" id="1.10.510.10">
    <property type="entry name" value="Transferase(Phosphotransferase) domain 1"/>
    <property type="match status" value="1"/>
</dbReference>
<gene>
    <name evidence="5" type="ORF">RN001_013218</name>
</gene>
<evidence type="ECO:0000313" key="6">
    <source>
        <dbReference type="Proteomes" id="UP001353858"/>
    </source>
</evidence>
<keyword evidence="2" id="KW-0067">ATP-binding</keyword>
<dbReference type="PROSITE" id="PS00108">
    <property type="entry name" value="PROTEIN_KINASE_ST"/>
    <property type="match status" value="1"/>
</dbReference>
<evidence type="ECO:0000259" key="4">
    <source>
        <dbReference type="PROSITE" id="PS50011"/>
    </source>
</evidence>
<dbReference type="GO" id="GO:0004672">
    <property type="term" value="F:protein kinase activity"/>
    <property type="evidence" value="ECO:0007669"/>
    <property type="project" value="InterPro"/>
</dbReference>
<evidence type="ECO:0000256" key="1">
    <source>
        <dbReference type="ARBA" id="ARBA00022741"/>
    </source>
</evidence>
<dbReference type="InterPro" id="IPR000253">
    <property type="entry name" value="FHA_dom"/>
</dbReference>
<dbReference type="Pfam" id="PF00498">
    <property type="entry name" value="FHA"/>
    <property type="match status" value="1"/>
</dbReference>
<dbReference type="InterPro" id="IPR008984">
    <property type="entry name" value="SMAD_FHA_dom_sf"/>
</dbReference>
<protein>
    <submittedName>
        <fullName evidence="5">Uncharacterized protein</fullName>
    </submittedName>
</protein>
<keyword evidence="6" id="KW-1185">Reference proteome</keyword>
<evidence type="ECO:0000259" key="3">
    <source>
        <dbReference type="PROSITE" id="PS50006"/>
    </source>
</evidence>
<accession>A0AAN7QCY3</accession>
<keyword evidence="1" id="KW-0547">Nucleotide-binding</keyword>
<proteinExistence type="predicted"/>
<dbReference type="SMART" id="SM00220">
    <property type="entry name" value="S_TKc"/>
    <property type="match status" value="1"/>
</dbReference>
<dbReference type="Proteomes" id="UP001353858">
    <property type="component" value="Unassembled WGS sequence"/>
</dbReference>
<feature type="domain" description="Protein kinase" evidence="4">
    <location>
        <begin position="155"/>
        <end position="421"/>
    </location>
</feature>
<sequence length="460" mass="51871">MSSPDTDLRDTQTQHTDYIVSSQEIEEPKIVYGKLTSIKMYLPSIVLDKPEFILGRDKGCDVVITKNNFARSVDVISKNHFRIHCDPNDNTVVFITDLSKNGTFVNSVPIGKNKTVVLKHKDLISIGTSESKVYVFNKINLPEYAYLPVQLKDKYEFIDVLGNGACGEVLLVRDLFSQEQYALKKINKGKSCHKDNLNNPSRIKNEIKILESVSHPCIVSSREIIETDEAVYIILEYMAGGELTDLVMSSPTPLPESVAKLLFYQIVLGLRYLHLRNIIHRDLKPSNILLQSKDLITLVKIADFGLSKIMESSSGLDTCCGTPCYIAPEVIDPRCGSYTMQVDVWSLGVILFYMLSKELPFQAESNNPNDIIRHIVFGTYRMSSSAWNSVSGSAKDLISRMLKKNPEERYSVHEVADHPWLSRDLGMQEQVKVIVNKYNEAKKVSKEFGAQPPTKKLKVD</sequence>
<dbReference type="PROSITE" id="PS50011">
    <property type="entry name" value="PROTEIN_KINASE_DOM"/>
    <property type="match status" value="1"/>
</dbReference>
<evidence type="ECO:0000256" key="2">
    <source>
        <dbReference type="ARBA" id="ARBA00022840"/>
    </source>
</evidence>
<evidence type="ECO:0000313" key="5">
    <source>
        <dbReference type="EMBL" id="KAK4873858.1"/>
    </source>
</evidence>
<dbReference type="PROSITE" id="PS50006">
    <property type="entry name" value="FHA_DOMAIN"/>
    <property type="match status" value="1"/>
</dbReference>
<dbReference type="Gene3D" id="2.60.200.20">
    <property type="match status" value="1"/>
</dbReference>
<dbReference type="SUPFAM" id="SSF49879">
    <property type="entry name" value="SMAD/FHA domain"/>
    <property type="match status" value="1"/>
</dbReference>
<dbReference type="InterPro" id="IPR008271">
    <property type="entry name" value="Ser/Thr_kinase_AS"/>
</dbReference>
<comment type="caution">
    <text evidence="5">The sequence shown here is derived from an EMBL/GenBank/DDBJ whole genome shotgun (WGS) entry which is preliminary data.</text>
</comment>